<dbReference type="InterPro" id="IPR048587">
    <property type="entry name" value="CvfB_S1_3rd"/>
</dbReference>
<dbReference type="InterPro" id="IPR014464">
    <property type="entry name" value="CvfB_fam"/>
</dbReference>
<organism evidence="3 4">
    <name type="scientific">Moryella indoligenes</name>
    <dbReference type="NCBI Taxonomy" id="371674"/>
    <lineage>
        <taxon>Bacteria</taxon>
        <taxon>Bacillati</taxon>
        <taxon>Bacillota</taxon>
        <taxon>Clostridia</taxon>
        <taxon>Lachnospirales</taxon>
        <taxon>Lachnospiraceae</taxon>
        <taxon>Moryella</taxon>
    </lineage>
</organism>
<name>A0AAE4AL49_9FIRM</name>
<dbReference type="EMBL" id="JAUSTO010000004">
    <property type="protein sequence ID" value="MDQ0152097.1"/>
    <property type="molecule type" value="Genomic_DNA"/>
</dbReference>
<accession>A0AAE4AL49</accession>
<evidence type="ECO:0000259" key="2">
    <source>
        <dbReference type="PROSITE" id="PS50126"/>
    </source>
</evidence>
<dbReference type="InterPro" id="IPR039566">
    <property type="entry name" value="CvfB_S1_st"/>
</dbReference>
<dbReference type="InterPro" id="IPR040764">
    <property type="entry name" value="CvfB_WH"/>
</dbReference>
<reference evidence="3" key="1">
    <citation type="submission" date="2023-07" db="EMBL/GenBank/DDBJ databases">
        <title>Genomic Encyclopedia of Type Strains, Phase IV (KMG-IV): sequencing the most valuable type-strain genomes for metagenomic binning, comparative biology and taxonomic classification.</title>
        <authorList>
            <person name="Goeker M."/>
        </authorList>
    </citation>
    <scope>NUCLEOTIDE SEQUENCE</scope>
    <source>
        <strain evidence="3">DSM 19659</strain>
    </source>
</reference>
<dbReference type="Pfam" id="PF17783">
    <property type="entry name" value="WHD_CvfB"/>
    <property type="match status" value="1"/>
</dbReference>
<comment type="caution">
    <text evidence="3">The sequence shown here is derived from an EMBL/GenBank/DDBJ whole genome shotgun (WGS) entry which is preliminary data.</text>
</comment>
<dbReference type="InterPro" id="IPR012340">
    <property type="entry name" value="NA-bd_OB-fold"/>
</dbReference>
<dbReference type="SUPFAM" id="SSF50249">
    <property type="entry name" value="Nucleic acid-binding proteins"/>
    <property type="match status" value="1"/>
</dbReference>
<dbReference type="Pfam" id="PF21543">
    <property type="entry name" value="CvfB_2nd"/>
    <property type="match status" value="1"/>
</dbReference>
<dbReference type="InterPro" id="IPR003029">
    <property type="entry name" value="S1_domain"/>
</dbReference>
<dbReference type="Pfam" id="PF13509">
    <property type="entry name" value="S1_2"/>
    <property type="match status" value="2"/>
</dbReference>
<evidence type="ECO:0000256" key="1">
    <source>
        <dbReference type="PIRNR" id="PIRNR012524"/>
    </source>
</evidence>
<dbReference type="PANTHER" id="PTHR37296:SF1">
    <property type="entry name" value="CONSERVED VIRULENCE FACTOR B"/>
    <property type="match status" value="1"/>
</dbReference>
<dbReference type="Proteomes" id="UP001241537">
    <property type="component" value="Unassembled WGS sequence"/>
</dbReference>
<dbReference type="RefSeq" id="WP_307253408.1">
    <property type="nucleotide sequence ID" value="NZ_JAUSTO010000004.1"/>
</dbReference>
<dbReference type="AlphaFoldDB" id="A0AAE4AL49"/>
<proteinExistence type="inferred from homology"/>
<comment type="similarity">
    <text evidence="1">Belongs to the CvfB family.</text>
</comment>
<evidence type="ECO:0000313" key="4">
    <source>
        <dbReference type="Proteomes" id="UP001241537"/>
    </source>
</evidence>
<dbReference type="Gene3D" id="2.40.50.140">
    <property type="entry name" value="Nucleic acid-binding proteins"/>
    <property type="match status" value="2"/>
</dbReference>
<dbReference type="SMART" id="SM00316">
    <property type="entry name" value="S1"/>
    <property type="match status" value="3"/>
</dbReference>
<feature type="domain" description="S1 motif" evidence="2">
    <location>
        <begin position="146"/>
        <end position="206"/>
    </location>
</feature>
<gene>
    <name evidence="3" type="ORF">J2S20_000782</name>
</gene>
<dbReference type="PANTHER" id="PTHR37296">
    <property type="entry name" value="CONSERVED VIRULENCE FACTOR B"/>
    <property type="match status" value="1"/>
</dbReference>
<keyword evidence="4" id="KW-1185">Reference proteome</keyword>
<dbReference type="PIRSF" id="PIRSF012524">
    <property type="entry name" value="YitL_S1"/>
    <property type="match status" value="1"/>
</dbReference>
<dbReference type="GO" id="GO:0003676">
    <property type="term" value="F:nucleic acid binding"/>
    <property type="evidence" value="ECO:0007669"/>
    <property type="project" value="InterPro"/>
</dbReference>
<sequence length="280" mass="31118">MKLGKIQTLRIVRFRDFGAYLAESDAPDADSVLLPKKQLPEGAKVGDELTVFLYKDSAGRPIATIKKPLLTVGETGKLTIREITQIGAFLDIGLERDVLLPFREREGEIKPGQSVLAALYVDHSGRLAATMRVYPYLRAAESYRTDDVVQGTVYEIRDMGVFVAVDDRYFGLIPRSEVYEHFSIGQEISARVMRVREDGKLDLSPRKKAFQQMGDDAERIMEALAAAGGTLPYGDGSDPEKIREVFGISKSAFKRALGRLLREGKILLTAEGIEQKFSTK</sequence>
<dbReference type="InterPro" id="IPR036388">
    <property type="entry name" value="WH-like_DNA-bd_sf"/>
</dbReference>
<dbReference type="PROSITE" id="PS50126">
    <property type="entry name" value="S1"/>
    <property type="match status" value="1"/>
</dbReference>
<protein>
    <submittedName>
        <fullName evidence="3">RNA-binding protein (Virulence factor B family)</fullName>
    </submittedName>
</protein>
<dbReference type="Gene3D" id="1.10.10.10">
    <property type="entry name" value="Winged helix-like DNA-binding domain superfamily/Winged helix DNA-binding domain"/>
    <property type="match status" value="1"/>
</dbReference>
<evidence type="ECO:0000313" key="3">
    <source>
        <dbReference type="EMBL" id="MDQ0152097.1"/>
    </source>
</evidence>